<dbReference type="PANTHER" id="PTHR38011:SF7">
    <property type="entry name" value="2,5-DIAMINO-6-RIBOSYLAMINO-4(3H)-PYRIMIDINONE 5'-PHOSPHATE REDUCTASE"/>
    <property type="match status" value="1"/>
</dbReference>
<dbReference type="EMBL" id="PYGA01000006">
    <property type="protein sequence ID" value="PSK98180.1"/>
    <property type="molecule type" value="Genomic_DNA"/>
</dbReference>
<dbReference type="InterPro" id="IPR002734">
    <property type="entry name" value="RibDG_C"/>
</dbReference>
<gene>
    <name evidence="5" type="ORF">CLV63_106228</name>
</gene>
<evidence type="ECO:0000256" key="2">
    <source>
        <dbReference type="ARBA" id="ARBA00022857"/>
    </source>
</evidence>
<keyword evidence="2" id="KW-0521">NADP</keyword>
<keyword evidence="3" id="KW-0560">Oxidoreductase</keyword>
<comment type="pathway">
    <text evidence="1">Cofactor biosynthesis; riboflavin biosynthesis.</text>
</comment>
<dbReference type="SUPFAM" id="SSF53597">
    <property type="entry name" value="Dihydrofolate reductase-like"/>
    <property type="match status" value="1"/>
</dbReference>
<organism evidence="5 6">
    <name type="scientific">Murinocardiopsis flavida</name>
    <dbReference type="NCBI Taxonomy" id="645275"/>
    <lineage>
        <taxon>Bacteria</taxon>
        <taxon>Bacillati</taxon>
        <taxon>Actinomycetota</taxon>
        <taxon>Actinomycetes</taxon>
        <taxon>Streptosporangiales</taxon>
        <taxon>Nocardiopsidaceae</taxon>
        <taxon>Murinocardiopsis</taxon>
    </lineage>
</organism>
<evidence type="ECO:0000256" key="1">
    <source>
        <dbReference type="ARBA" id="ARBA00005104"/>
    </source>
</evidence>
<accession>A0A2P8DLS0</accession>
<dbReference type="Gene3D" id="3.40.430.10">
    <property type="entry name" value="Dihydrofolate Reductase, subunit A"/>
    <property type="match status" value="1"/>
</dbReference>
<dbReference type="RefSeq" id="WP_106582901.1">
    <property type="nucleotide sequence ID" value="NZ_PYGA01000006.1"/>
</dbReference>
<evidence type="ECO:0000259" key="4">
    <source>
        <dbReference type="Pfam" id="PF01872"/>
    </source>
</evidence>
<dbReference type="InterPro" id="IPR050765">
    <property type="entry name" value="Riboflavin_Biosynth_HTPR"/>
</dbReference>
<dbReference type="PANTHER" id="PTHR38011">
    <property type="entry name" value="DIHYDROFOLATE REDUCTASE FAMILY PROTEIN (AFU_ORTHOLOGUE AFUA_8G06820)"/>
    <property type="match status" value="1"/>
</dbReference>
<dbReference type="InterPro" id="IPR024072">
    <property type="entry name" value="DHFR-like_dom_sf"/>
</dbReference>
<comment type="caution">
    <text evidence="5">The sequence shown here is derived from an EMBL/GenBank/DDBJ whole genome shotgun (WGS) entry which is preliminary data.</text>
</comment>
<evidence type="ECO:0000313" key="5">
    <source>
        <dbReference type="EMBL" id="PSK98180.1"/>
    </source>
</evidence>
<dbReference type="GO" id="GO:0008703">
    <property type="term" value="F:5-amino-6-(5-phosphoribosylamino)uracil reductase activity"/>
    <property type="evidence" value="ECO:0007669"/>
    <property type="project" value="InterPro"/>
</dbReference>
<dbReference type="GO" id="GO:0009231">
    <property type="term" value="P:riboflavin biosynthetic process"/>
    <property type="evidence" value="ECO:0007669"/>
    <property type="project" value="InterPro"/>
</dbReference>
<dbReference type="Pfam" id="PF01872">
    <property type="entry name" value="RibD_C"/>
    <property type="match status" value="1"/>
</dbReference>
<proteinExistence type="predicted"/>
<name>A0A2P8DLS0_9ACTN</name>
<evidence type="ECO:0000256" key="3">
    <source>
        <dbReference type="ARBA" id="ARBA00023002"/>
    </source>
</evidence>
<evidence type="ECO:0000313" key="6">
    <source>
        <dbReference type="Proteomes" id="UP000240542"/>
    </source>
</evidence>
<protein>
    <submittedName>
        <fullName evidence="5">Riboflavin biosynthesis pyrimidine reductase</fullName>
    </submittedName>
</protein>
<keyword evidence="6" id="KW-1185">Reference proteome</keyword>
<dbReference type="Proteomes" id="UP000240542">
    <property type="component" value="Unassembled WGS sequence"/>
</dbReference>
<dbReference type="OrthoDB" id="5243299at2"/>
<dbReference type="AlphaFoldDB" id="A0A2P8DLS0"/>
<sequence length="250" mass="26523">MDNADRPLFRRLLPGAGTDVDLAAAYAYPPSRDRPFVRANMVAAVDGGAWGPSGRTRELSSAPDRAVMGVLRALCDVVLAGAATARIEGYRPVREREVWRELREGRPATPPVAVVTRTLDVHPDLLAGAPPHARTIVLTTESAPADRRKAAAEHADVVVAGEDSVRPEAIVHALGERGLGRVLTEGGPHLLAELASADLLDELCLTLSPHLSGPGASRIVAGDSPAHARDLRLDQLLESSGALFLRYTRG</sequence>
<feature type="domain" description="Bacterial bifunctional deaminase-reductase C-terminal" evidence="4">
    <location>
        <begin position="35"/>
        <end position="234"/>
    </location>
</feature>
<reference evidence="5 6" key="1">
    <citation type="submission" date="2018-03" db="EMBL/GenBank/DDBJ databases">
        <title>Genomic Encyclopedia of Archaeal and Bacterial Type Strains, Phase II (KMG-II): from individual species to whole genera.</title>
        <authorList>
            <person name="Goeker M."/>
        </authorList>
    </citation>
    <scope>NUCLEOTIDE SEQUENCE [LARGE SCALE GENOMIC DNA]</scope>
    <source>
        <strain evidence="5 6">DSM 45312</strain>
    </source>
</reference>